<feature type="region of interest" description="Disordered" evidence="1">
    <location>
        <begin position="39"/>
        <end position="58"/>
    </location>
</feature>
<protein>
    <submittedName>
        <fullName evidence="3">Uncharacterized protein</fullName>
    </submittedName>
</protein>
<comment type="caution">
    <text evidence="3">The sequence shown here is derived from an EMBL/GenBank/DDBJ whole genome shotgun (WGS) entry which is preliminary data.</text>
</comment>
<name>A0AAV5TC83_9BILA</name>
<keyword evidence="2" id="KW-0812">Transmembrane</keyword>
<evidence type="ECO:0000256" key="1">
    <source>
        <dbReference type="SAM" id="MobiDB-lite"/>
    </source>
</evidence>
<gene>
    <name evidence="3" type="ORF">PENTCL1PPCAC_13524</name>
</gene>
<keyword evidence="4" id="KW-1185">Reference proteome</keyword>
<feature type="transmembrane region" description="Helical" evidence="2">
    <location>
        <begin position="63"/>
        <end position="81"/>
    </location>
</feature>
<reference evidence="3" key="1">
    <citation type="submission" date="2023-10" db="EMBL/GenBank/DDBJ databases">
        <title>Genome assembly of Pristionchus species.</title>
        <authorList>
            <person name="Yoshida K."/>
            <person name="Sommer R.J."/>
        </authorList>
    </citation>
    <scope>NUCLEOTIDE SEQUENCE</scope>
    <source>
        <strain evidence="3">RS0144</strain>
    </source>
</reference>
<evidence type="ECO:0000256" key="2">
    <source>
        <dbReference type="SAM" id="Phobius"/>
    </source>
</evidence>
<accession>A0AAV5TC83</accession>
<keyword evidence="2" id="KW-1133">Transmembrane helix</keyword>
<evidence type="ECO:0000313" key="3">
    <source>
        <dbReference type="EMBL" id="GMS91349.1"/>
    </source>
</evidence>
<dbReference type="Proteomes" id="UP001432027">
    <property type="component" value="Unassembled WGS sequence"/>
</dbReference>
<organism evidence="3 4">
    <name type="scientific">Pristionchus entomophagus</name>
    <dbReference type="NCBI Taxonomy" id="358040"/>
    <lineage>
        <taxon>Eukaryota</taxon>
        <taxon>Metazoa</taxon>
        <taxon>Ecdysozoa</taxon>
        <taxon>Nematoda</taxon>
        <taxon>Chromadorea</taxon>
        <taxon>Rhabditida</taxon>
        <taxon>Rhabditina</taxon>
        <taxon>Diplogasteromorpha</taxon>
        <taxon>Diplogasteroidea</taxon>
        <taxon>Neodiplogasteridae</taxon>
        <taxon>Pristionchus</taxon>
    </lineage>
</organism>
<keyword evidence="2" id="KW-0472">Membrane</keyword>
<dbReference type="AlphaFoldDB" id="A0AAV5TC83"/>
<proteinExistence type="predicted"/>
<sequence>MKGDLGFLVRYSSSLIPQPTKDPIAVNSTEWPDDDISTTIAPEPKQSSFSTSVTSPTQFPTTSSGFILIGSFLSTLLVTLWF</sequence>
<evidence type="ECO:0000313" key="4">
    <source>
        <dbReference type="Proteomes" id="UP001432027"/>
    </source>
</evidence>
<dbReference type="EMBL" id="BTSX01000003">
    <property type="protein sequence ID" value="GMS91349.1"/>
    <property type="molecule type" value="Genomic_DNA"/>
</dbReference>